<keyword evidence="7" id="KW-0238">DNA-binding</keyword>
<dbReference type="InterPro" id="IPR044946">
    <property type="entry name" value="Restrct_endonuc_typeI_TRD_sf"/>
</dbReference>
<evidence type="ECO:0000256" key="8">
    <source>
        <dbReference type="ARBA" id="ARBA00047942"/>
    </source>
</evidence>
<keyword evidence="6" id="KW-0680">Restriction system</keyword>
<sequence>MIYSYHKVDGDMESLIGRYWKELQQKIVSEQVFYLFVMLIFSEGCRCMKGIAYSGKFTQKSFKMSFEDVYDYDFKVAVHRFSEKVDWVLVENDEEIQRILGDVENYISTYMRNDVCGKGEGITEKMDVLLQAVLELEGWSGTYQSTPASVQKLVAELLSGSQAKHMLDLCCGTGLYGLTLYHKLSRENPALTFCGIEVEPVLCDIADINLYLHGVERGRIVKTDLLALPRSTVEELADLIVMDIPRGNNVAETYDRRDYRLIHFDKQHIYSDWIFIQDALYRLNVKGRAAVLATSGALIRLNEKGLREQIVLSDWLEAVITLPSNLYPRMGIGTELLIFNKNKRPERREKILFIDISSYYKIEKRNMCAVTEEGIYIAGKCYRHGTELSGISVMLKSTDLDADTCSFKPIQYIQLKEEERLDSNTTVEDIADIIRGSQTLTKIAEQEKGTACFINIKDIQDGRIIYETAERIQEGHPAYKDKFRVSEDDILLTSKGSVIKAAVVGANPPPAFISGNITLLRVDERKYDPYILLEYLYSGQGQLALERIQSGTTIRILSNASIKKMKVPEYDKELMKVIGKQLKQNRERYFSEQKRLTESYQKERQKLLEILKEEKDGKDFY</sequence>
<dbReference type="STRING" id="553973.CLOHYLEM_05045"/>
<evidence type="ECO:0000256" key="2">
    <source>
        <dbReference type="ARBA" id="ARBA00011900"/>
    </source>
</evidence>
<evidence type="ECO:0000256" key="3">
    <source>
        <dbReference type="ARBA" id="ARBA00022603"/>
    </source>
</evidence>
<comment type="similarity">
    <text evidence="1">Belongs to the type-I restriction system S methylase family.</text>
</comment>
<comment type="catalytic activity">
    <reaction evidence="8">
        <text>a 2'-deoxyadenosine in DNA + S-adenosyl-L-methionine = an N(6)-methyl-2'-deoxyadenosine in DNA + S-adenosyl-L-homocysteine + H(+)</text>
        <dbReference type="Rhea" id="RHEA:15197"/>
        <dbReference type="Rhea" id="RHEA-COMP:12418"/>
        <dbReference type="Rhea" id="RHEA-COMP:12419"/>
        <dbReference type="ChEBI" id="CHEBI:15378"/>
        <dbReference type="ChEBI" id="CHEBI:57856"/>
        <dbReference type="ChEBI" id="CHEBI:59789"/>
        <dbReference type="ChEBI" id="CHEBI:90615"/>
        <dbReference type="ChEBI" id="CHEBI:90616"/>
        <dbReference type="EC" id="2.1.1.72"/>
    </reaction>
</comment>
<name>C0BZ06_9FIRM</name>
<feature type="domain" description="DNA methylase adenine-specific" evidence="10">
    <location>
        <begin position="145"/>
        <end position="419"/>
    </location>
</feature>
<dbReference type="AlphaFoldDB" id="C0BZ06"/>
<dbReference type="eggNOG" id="COG0286">
    <property type="taxonomic scope" value="Bacteria"/>
</dbReference>
<dbReference type="Gene3D" id="3.40.50.150">
    <property type="entry name" value="Vaccinia Virus protein VP39"/>
    <property type="match status" value="1"/>
</dbReference>
<dbReference type="GO" id="GO:0003677">
    <property type="term" value="F:DNA binding"/>
    <property type="evidence" value="ECO:0007669"/>
    <property type="project" value="UniProtKB-KW"/>
</dbReference>
<dbReference type="GO" id="GO:0032259">
    <property type="term" value="P:methylation"/>
    <property type="evidence" value="ECO:0007669"/>
    <property type="project" value="UniProtKB-KW"/>
</dbReference>
<dbReference type="SUPFAM" id="SSF53335">
    <property type="entry name" value="S-adenosyl-L-methionine-dependent methyltransferases"/>
    <property type="match status" value="1"/>
</dbReference>
<dbReference type="InterPro" id="IPR000055">
    <property type="entry name" value="Restrct_endonuc_typeI_TRD"/>
</dbReference>
<gene>
    <name evidence="11" type="ORF">CLOHYLEM_05045</name>
</gene>
<evidence type="ECO:0000256" key="5">
    <source>
        <dbReference type="ARBA" id="ARBA00022691"/>
    </source>
</evidence>
<comment type="caution">
    <text evidence="11">The sequence shown here is derived from an EMBL/GenBank/DDBJ whole genome shotgun (WGS) entry which is preliminary data.</text>
</comment>
<dbReference type="EC" id="2.1.1.72" evidence="2"/>
<evidence type="ECO:0000259" key="9">
    <source>
        <dbReference type="Pfam" id="PF01420"/>
    </source>
</evidence>
<dbReference type="eggNOG" id="COG0732">
    <property type="taxonomic scope" value="Bacteria"/>
</dbReference>
<protein>
    <recommendedName>
        <fullName evidence="2">site-specific DNA-methyltransferase (adenine-specific)</fullName>
        <ecNumber evidence="2">2.1.1.72</ecNumber>
    </recommendedName>
</protein>
<dbReference type="PANTHER" id="PTHR42933">
    <property type="entry name" value="SLR6095 PROTEIN"/>
    <property type="match status" value="1"/>
</dbReference>
<evidence type="ECO:0000313" key="12">
    <source>
        <dbReference type="Proteomes" id="UP000004893"/>
    </source>
</evidence>
<dbReference type="PANTHER" id="PTHR42933:SF3">
    <property type="entry name" value="TYPE I RESTRICTION ENZYME MJAVIII METHYLASE SUBUNIT"/>
    <property type="match status" value="1"/>
</dbReference>
<dbReference type="Proteomes" id="UP000004893">
    <property type="component" value="Unassembled WGS sequence"/>
</dbReference>
<dbReference type="Pfam" id="PF02384">
    <property type="entry name" value="N6_Mtase"/>
    <property type="match status" value="1"/>
</dbReference>
<evidence type="ECO:0000313" key="11">
    <source>
        <dbReference type="EMBL" id="EEG75084.1"/>
    </source>
</evidence>
<organism evidence="11 12">
    <name type="scientific">[Clostridium] hylemonae DSM 15053</name>
    <dbReference type="NCBI Taxonomy" id="553973"/>
    <lineage>
        <taxon>Bacteria</taxon>
        <taxon>Bacillati</taxon>
        <taxon>Bacillota</taxon>
        <taxon>Clostridia</taxon>
        <taxon>Lachnospirales</taxon>
        <taxon>Lachnospiraceae</taxon>
    </lineage>
</organism>
<dbReference type="InterPro" id="IPR029063">
    <property type="entry name" value="SAM-dependent_MTases_sf"/>
</dbReference>
<dbReference type="GO" id="GO:0008170">
    <property type="term" value="F:N-methyltransferase activity"/>
    <property type="evidence" value="ECO:0007669"/>
    <property type="project" value="InterPro"/>
</dbReference>
<evidence type="ECO:0000256" key="1">
    <source>
        <dbReference type="ARBA" id="ARBA00010923"/>
    </source>
</evidence>
<keyword evidence="4" id="KW-0808">Transferase</keyword>
<dbReference type="HOGENOM" id="CLU_439862_0_0_9"/>
<proteinExistence type="inferred from homology"/>
<evidence type="ECO:0000259" key="10">
    <source>
        <dbReference type="Pfam" id="PF02384"/>
    </source>
</evidence>
<keyword evidence="12" id="KW-1185">Reference proteome</keyword>
<dbReference type="EMBL" id="ABYI02000018">
    <property type="protein sequence ID" value="EEG75084.1"/>
    <property type="molecule type" value="Genomic_DNA"/>
</dbReference>
<evidence type="ECO:0000256" key="7">
    <source>
        <dbReference type="ARBA" id="ARBA00023125"/>
    </source>
</evidence>
<dbReference type="GO" id="GO:0009007">
    <property type="term" value="F:site-specific DNA-methyltransferase (adenine-specific) activity"/>
    <property type="evidence" value="ECO:0007669"/>
    <property type="project" value="UniProtKB-EC"/>
</dbReference>
<dbReference type="InterPro" id="IPR051537">
    <property type="entry name" value="DNA_Adenine_Mtase"/>
</dbReference>
<reference evidence="11" key="2">
    <citation type="submission" date="2013-06" db="EMBL/GenBank/DDBJ databases">
        <title>Draft genome sequence of Clostridium hylemonae (DSM 15053).</title>
        <authorList>
            <person name="Sudarsanam P."/>
            <person name="Ley R."/>
            <person name="Guruge J."/>
            <person name="Turnbaugh P.J."/>
            <person name="Mahowald M."/>
            <person name="Liep D."/>
            <person name="Gordon J."/>
        </authorList>
    </citation>
    <scope>NUCLEOTIDE SEQUENCE</scope>
    <source>
        <strain evidence="11">DSM 15053</strain>
    </source>
</reference>
<keyword evidence="5" id="KW-0949">S-adenosyl-L-methionine</keyword>
<evidence type="ECO:0000256" key="6">
    <source>
        <dbReference type="ARBA" id="ARBA00022747"/>
    </source>
</evidence>
<accession>C0BZ06</accession>
<dbReference type="GO" id="GO:0009307">
    <property type="term" value="P:DNA restriction-modification system"/>
    <property type="evidence" value="ECO:0007669"/>
    <property type="project" value="UniProtKB-KW"/>
</dbReference>
<keyword evidence="3 11" id="KW-0489">Methyltransferase</keyword>
<feature type="domain" description="Type I restriction modification DNA specificity" evidence="9">
    <location>
        <begin position="426"/>
        <end position="568"/>
    </location>
</feature>
<dbReference type="Pfam" id="PF01420">
    <property type="entry name" value="Methylase_S"/>
    <property type="match status" value="1"/>
</dbReference>
<dbReference type="Gene3D" id="3.90.220.20">
    <property type="entry name" value="DNA methylase specificity domains"/>
    <property type="match status" value="1"/>
</dbReference>
<dbReference type="OrthoDB" id="9814572at2"/>
<dbReference type="SUPFAM" id="SSF116734">
    <property type="entry name" value="DNA methylase specificity domain"/>
    <property type="match status" value="1"/>
</dbReference>
<reference evidence="11" key="1">
    <citation type="submission" date="2009-02" db="EMBL/GenBank/DDBJ databases">
        <authorList>
            <person name="Fulton L."/>
            <person name="Clifton S."/>
            <person name="Fulton B."/>
            <person name="Xu J."/>
            <person name="Minx P."/>
            <person name="Pepin K.H."/>
            <person name="Johnson M."/>
            <person name="Bhonagiri V."/>
            <person name="Nash W.E."/>
            <person name="Mardis E.R."/>
            <person name="Wilson R.K."/>
        </authorList>
    </citation>
    <scope>NUCLEOTIDE SEQUENCE [LARGE SCALE GENOMIC DNA]</scope>
    <source>
        <strain evidence="11">DSM 15053</strain>
    </source>
</reference>
<dbReference type="InterPro" id="IPR003356">
    <property type="entry name" value="DNA_methylase_A-5"/>
</dbReference>
<dbReference type="CDD" id="cd02440">
    <property type="entry name" value="AdoMet_MTases"/>
    <property type="match status" value="1"/>
</dbReference>
<evidence type="ECO:0000256" key="4">
    <source>
        <dbReference type="ARBA" id="ARBA00022679"/>
    </source>
</evidence>